<dbReference type="Proteomes" id="UP000193218">
    <property type="component" value="Unassembled WGS sequence"/>
</dbReference>
<feature type="compositionally biased region" description="Polar residues" evidence="1">
    <location>
        <begin position="1"/>
        <end position="10"/>
    </location>
</feature>
<feature type="compositionally biased region" description="Basic and acidic residues" evidence="1">
    <location>
        <begin position="53"/>
        <end position="62"/>
    </location>
</feature>
<gene>
    <name evidence="2" type="ORF">BD324DRAFT_521844</name>
</gene>
<feature type="region of interest" description="Disordered" evidence="1">
    <location>
        <begin position="1"/>
        <end position="75"/>
    </location>
</feature>
<reference evidence="2 3" key="1">
    <citation type="submission" date="2017-03" db="EMBL/GenBank/DDBJ databases">
        <title>Widespread Adenine N6-methylation of Active Genes in Fungi.</title>
        <authorList>
            <consortium name="DOE Joint Genome Institute"/>
            <person name="Mondo S.J."/>
            <person name="Dannebaum R.O."/>
            <person name="Kuo R.C."/>
            <person name="Louie K.B."/>
            <person name="Bewick A.J."/>
            <person name="Labutti K."/>
            <person name="Haridas S."/>
            <person name="Kuo A."/>
            <person name="Salamov A."/>
            <person name="Ahrendt S.R."/>
            <person name="Lau R."/>
            <person name="Bowen B.P."/>
            <person name="Lipzen A."/>
            <person name="Sullivan W."/>
            <person name="Andreopoulos W.B."/>
            <person name="Clum A."/>
            <person name="Lindquist E."/>
            <person name="Daum C."/>
            <person name="Northen T.R."/>
            <person name="Ramamoorthy G."/>
            <person name="Schmitz R.J."/>
            <person name="Gryganskyi A."/>
            <person name="Culley D."/>
            <person name="Magnuson J."/>
            <person name="James T.Y."/>
            <person name="O'Malley M.A."/>
            <person name="Stajich J.E."/>
            <person name="Spatafora J.W."/>
            <person name="Visel A."/>
            <person name="Grigoriev I.V."/>
        </authorList>
    </citation>
    <scope>NUCLEOTIDE SEQUENCE [LARGE SCALE GENOMIC DNA]</scope>
    <source>
        <strain evidence="2 3">NRRL Y-17943</strain>
    </source>
</reference>
<dbReference type="RefSeq" id="XP_021870199.1">
    <property type="nucleotide sequence ID" value="XM_022012990.1"/>
</dbReference>
<dbReference type="GeneID" id="33554798"/>
<proteinExistence type="predicted"/>
<accession>A0A1Y1UDF2</accession>
<evidence type="ECO:0000256" key="1">
    <source>
        <dbReference type="SAM" id="MobiDB-lite"/>
    </source>
</evidence>
<evidence type="ECO:0000313" key="2">
    <source>
        <dbReference type="EMBL" id="ORX36070.1"/>
    </source>
</evidence>
<comment type="caution">
    <text evidence="2">The sequence shown here is derived from an EMBL/GenBank/DDBJ whole genome shotgun (WGS) entry which is preliminary data.</text>
</comment>
<dbReference type="InParanoid" id="A0A1Y1UDF2"/>
<dbReference type="AlphaFoldDB" id="A0A1Y1UDF2"/>
<feature type="compositionally biased region" description="Polar residues" evidence="1">
    <location>
        <begin position="175"/>
        <end position="187"/>
    </location>
</feature>
<name>A0A1Y1UDF2_9TREE</name>
<organism evidence="2 3">
    <name type="scientific">Kockovaella imperatae</name>
    <dbReference type="NCBI Taxonomy" id="4999"/>
    <lineage>
        <taxon>Eukaryota</taxon>
        <taxon>Fungi</taxon>
        <taxon>Dikarya</taxon>
        <taxon>Basidiomycota</taxon>
        <taxon>Agaricomycotina</taxon>
        <taxon>Tremellomycetes</taxon>
        <taxon>Tremellales</taxon>
        <taxon>Cuniculitremaceae</taxon>
        <taxon>Kockovaella</taxon>
    </lineage>
</organism>
<dbReference type="EMBL" id="NBSH01000009">
    <property type="protein sequence ID" value="ORX36070.1"/>
    <property type="molecule type" value="Genomic_DNA"/>
</dbReference>
<keyword evidence="3" id="KW-1185">Reference proteome</keyword>
<evidence type="ECO:0000313" key="3">
    <source>
        <dbReference type="Proteomes" id="UP000193218"/>
    </source>
</evidence>
<protein>
    <submittedName>
        <fullName evidence="2">Uncharacterized protein</fullName>
    </submittedName>
</protein>
<feature type="compositionally biased region" description="Acidic residues" evidence="1">
    <location>
        <begin position="64"/>
        <end position="75"/>
    </location>
</feature>
<sequence>MTSATATTPLGKTRDDSSTPNVTPASGLPDAAAGSKTRDASSEASTSVPPHPSETEKSKVTNDAEGEGDADEEDEISFAEVRKHFFVVRYGLMIAFSHSLLLAHDPRCVIAPISSRSCLRNLDQMTITSLLFGHRDRQLIIPCPGAPTDPLPARFILRTCRGAWTSVGVDDTMLSGDSASSGGSPTGSKDIGRDH</sequence>
<feature type="region of interest" description="Disordered" evidence="1">
    <location>
        <begin position="175"/>
        <end position="195"/>
    </location>
</feature>